<dbReference type="GO" id="GO:0005737">
    <property type="term" value="C:cytoplasm"/>
    <property type="evidence" value="ECO:0007669"/>
    <property type="project" value="TreeGrafter"/>
</dbReference>
<dbReference type="OrthoDB" id="9785602at2"/>
<keyword evidence="2" id="KW-1185">Reference proteome</keyword>
<name>A0A3G9JHG4_9BACL</name>
<evidence type="ECO:0000313" key="1">
    <source>
        <dbReference type="EMBL" id="BBH24413.1"/>
    </source>
</evidence>
<dbReference type="InterPro" id="IPR016181">
    <property type="entry name" value="Acyl_CoA_acyltransferase"/>
</dbReference>
<dbReference type="EMBL" id="AP019308">
    <property type="protein sequence ID" value="BBH24413.1"/>
    <property type="molecule type" value="Genomic_DNA"/>
</dbReference>
<reference evidence="1 2" key="1">
    <citation type="submission" date="2018-11" db="EMBL/GenBank/DDBJ databases">
        <title>Complete genome sequence of Paenibacillus baekrokdamisoli strain KCTC 33723.</title>
        <authorList>
            <person name="Kang S.W."/>
            <person name="Lee K.C."/>
            <person name="Kim K.K."/>
            <person name="Kim J.S."/>
            <person name="Kim D.S."/>
            <person name="Ko S.H."/>
            <person name="Yang S.H."/>
            <person name="Lee J.S."/>
        </authorList>
    </citation>
    <scope>NUCLEOTIDE SEQUENCE [LARGE SCALE GENOMIC DNA]</scope>
    <source>
        <strain evidence="1 2">KCTC 33723</strain>
    </source>
</reference>
<evidence type="ECO:0000313" key="2">
    <source>
        <dbReference type="Proteomes" id="UP000275368"/>
    </source>
</evidence>
<organism evidence="1 2">
    <name type="scientific">Paenibacillus baekrokdamisoli</name>
    <dbReference type="NCBI Taxonomy" id="1712516"/>
    <lineage>
        <taxon>Bacteria</taxon>
        <taxon>Bacillati</taxon>
        <taxon>Bacillota</taxon>
        <taxon>Bacilli</taxon>
        <taxon>Bacillales</taxon>
        <taxon>Paenibacillaceae</taxon>
        <taxon>Paenibacillus</taxon>
    </lineage>
</organism>
<dbReference type="PANTHER" id="PTHR43792">
    <property type="entry name" value="GNAT FAMILY, PUTATIVE (AFU_ORTHOLOGUE AFUA_3G00765)-RELATED-RELATED"/>
    <property type="match status" value="1"/>
</dbReference>
<keyword evidence="1" id="KW-0808">Transferase</keyword>
<dbReference type="Proteomes" id="UP000275368">
    <property type="component" value="Chromosome"/>
</dbReference>
<dbReference type="InterPro" id="IPR051531">
    <property type="entry name" value="N-acetyltransferase"/>
</dbReference>
<dbReference type="Pfam" id="PF13302">
    <property type="entry name" value="Acetyltransf_3"/>
    <property type="match status" value="1"/>
</dbReference>
<protein>
    <submittedName>
        <fullName evidence="1">N-acetyltransferase</fullName>
    </submittedName>
</protein>
<sequence length="179" mass="20926">MPNNRKIEFPSLETDRLNLRILTLHDAEEVWKHFSDEEVTRFMDIEPCKDIKEAEEIIRFHLEDSGCRWGLFDKDKNNLIGTCGYHCLRRADDHFIAEVGFDLSKLYWGKGLMYEGMKGIIDFGFRELGLTMIDATAEPENKRSINLMSKLGFQREVERKDHLISFNLNRKSLRGPENG</sequence>
<dbReference type="AlphaFoldDB" id="A0A3G9JHG4"/>
<dbReference type="SUPFAM" id="SSF55729">
    <property type="entry name" value="Acyl-CoA N-acyltransferases (Nat)"/>
    <property type="match status" value="1"/>
</dbReference>
<dbReference type="InterPro" id="IPR000182">
    <property type="entry name" value="GNAT_dom"/>
</dbReference>
<proteinExistence type="predicted"/>
<dbReference type="KEGG" id="pbk:Back11_57580"/>
<gene>
    <name evidence="1" type="ORF">Back11_57580</name>
</gene>
<dbReference type="PROSITE" id="PS51186">
    <property type="entry name" value="GNAT"/>
    <property type="match status" value="1"/>
</dbReference>
<dbReference type="RefSeq" id="WP_125664597.1">
    <property type="nucleotide sequence ID" value="NZ_AP019308.1"/>
</dbReference>
<dbReference type="GO" id="GO:0008999">
    <property type="term" value="F:protein-N-terminal-alanine acetyltransferase activity"/>
    <property type="evidence" value="ECO:0007669"/>
    <property type="project" value="TreeGrafter"/>
</dbReference>
<dbReference type="PANTHER" id="PTHR43792:SF9">
    <property type="entry name" value="RIBOSOMAL-PROTEIN-ALANINE ACETYLTRANSFERASE"/>
    <property type="match status" value="1"/>
</dbReference>
<accession>A0A3G9JHG4</accession>
<dbReference type="Gene3D" id="3.40.630.30">
    <property type="match status" value="1"/>
</dbReference>